<feature type="chain" id="PRO_5033045208" description="Macro domain-containing protein" evidence="1">
    <location>
        <begin position="21"/>
        <end position="483"/>
    </location>
</feature>
<dbReference type="PANTHER" id="PTHR11106">
    <property type="entry name" value="GANGLIOSIDE INDUCED DIFFERENTIATION ASSOCIATED PROTEIN 2-RELATED"/>
    <property type="match status" value="1"/>
</dbReference>
<gene>
    <name evidence="3" type="ORF">PGLA1383_LOCUS22347</name>
</gene>
<evidence type="ECO:0000313" key="3">
    <source>
        <dbReference type="EMBL" id="CAE8604165.1"/>
    </source>
</evidence>
<protein>
    <recommendedName>
        <fullName evidence="2">Macro domain-containing protein</fullName>
    </recommendedName>
</protein>
<comment type="caution">
    <text evidence="3">The sequence shown here is derived from an EMBL/GenBank/DDBJ whole genome shotgun (WGS) entry which is preliminary data.</text>
</comment>
<dbReference type="PANTHER" id="PTHR11106:SF27">
    <property type="entry name" value="MACRO DOMAIN-CONTAINING PROTEIN"/>
    <property type="match status" value="1"/>
</dbReference>
<dbReference type="Proteomes" id="UP000654075">
    <property type="component" value="Unassembled WGS sequence"/>
</dbReference>
<dbReference type="EMBL" id="CAJNNV010016104">
    <property type="protein sequence ID" value="CAE8604165.1"/>
    <property type="molecule type" value="Genomic_DNA"/>
</dbReference>
<evidence type="ECO:0000313" key="4">
    <source>
        <dbReference type="Proteomes" id="UP000654075"/>
    </source>
</evidence>
<feature type="non-terminal residue" evidence="3">
    <location>
        <position position="1"/>
    </location>
</feature>
<feature type="domain" description="Macro" evidence="2">
    <location>
        <begin position="84"/>
        <end position="263"/>
    </location>
</feature>
<dbReference type="SUPFAM" id="SSF52949">
    <property type="entry name" value="Macro domain-like"/>
    <property type="match status" value="1"/>
</dbReference>
<feature type="signal peptide" evidence="1">
    <location>
        <begin position="1"/>
        <end position="20"/>
    </location>
</feature>
<dbReference type="InterPro" id="IPR002589">
    <property type="entry name" value="Macro_dom"/>
</dbReference>
<dbReference type="InterPro" id="IPR043472">
    <property type="entry name" value="Macro_dom-like"/>
</dbReference>
<organism evidence="3 4">
    <name type="scientific">Polarella glacialis</name>
    <name type="common">Dinoflagellate</name>
    <dbReference type="NCBI Taxonomy" id="89957"/>
    <lineage>
        <taxon>Eukaryota</taxon>
        <taxon>Sar</taxon>
        <taxon>Alveolata</taxon>
        <taxon>Dinophyceae</taxon>
        <taxon>Suessiales</taxon>
        <taxon>Suessiaceae</taxon>
        <taxon>Polarella</taxon>
    </lineage>
</organism>
<dbReference type="PROSITE" id="PS51154">
    <property type="entry name" value="MACRO"/>
    <property type="match status" value="1"/>
</dbReference>
<dbReference type="InterPro" id="IPR015947">
    <property type="entry name" value="PUA-like_sf"/>
</dbReference>
<proteinExistence type="predicted"/>
<dbReference type="AlphaFoldDB" id="A0A813F169"/>
<keyword evidence="1" id="KW-0732">Signal</keyword>
<dbReference type="SMART" id="SM00506">
    <property type="entry name" value="A1pp"/>
    <property type="match status" value="1"/>
</dbReference>
<sequence length="483" mass="51744">LFESPLIFSLLGHLPAKALAALACCGASLRHEVEGAEGIWSTRVEADFGGSVADATLRFSCQVDRGRVEGEEGPWKPQASDIFRRLARLRKALMRNARVVRGDLRNARQLGVDAVACPAVPSLEPYGPAARAVYAEAGEELTHYIEEHECSLRVGQACWTPGFGLGVAGLIHVVGPDQSTVDGDRVLRQAYSGAFACALQHGAKSIAIGSISTGGNGFSAKAAALIAAEEIRDAFVAGLSQVVMVAFEEDVADAFTMALAKLASRVQADLLERLPLMVLDTMLPRQRLRCTIREGILPANCERFAMLGMVPGASRVMNHGVEVSIVSRTTQASGQVGIEVVAGRRFRCPGHPQRESRSADVVVVSVEWLDADWMPEEELEPLVVLAKELEAQVELWLQLVRQGERERFPGHIDQVLQDLGPMPPVGEPADRAFWVAALINLLPGLGVAMEIRPAMLLAGSVAQMLAIAGEGLQASIVHLQAPG</sequence>
<dbReference type="Gene3D" id="3.40.220.10">
    <property type="entry name" value="Leucine Aminopeptidase, subunit E, domain 1"/>
    <property type="match status" value="1"/>
</dbReference>
<dbReference type="Pfam" id="PF01661">
    <property type="entry name" value="Macro"/>
    <property type="match status" value="1"/>
</dbReference>
<name>A0A813F169_POLGL</name>
<evidence type="ECO:0000256" key="1">
    <source>
        <dbReference type="SAM" id="SignalP"/>
    </source>
</evidence>
<evidence type="ECO:0000259" key="2">
    <source>
        <dbReference type="PROSITE" id="PS51154"/>
    </source>
</evidence>
<keyword evidence="4" id="KW-1185">Reference proteome</keyword>
<accession>A0A813F169</accession>
<dbReference type="SUPFAM" id="SSF88697">
    <property type="entry name" value="PUA domain-like"/>
    <property type="match status" value="1"/>
</dbReference>
<reference evidence="3" key="1">
    <citation type="submission" date="2021-02" db="EMBL/GenBank/DDBJ databases">
        <authorList>
            <person name="Dougan E. K."/>
            <person name="Rhodes N."/>
            <person name="Thang M."/>
            <person name="Chan C."/>
        </authorList>
    </citation>
    <scope>NUCLEOTIDE SEQUENCE</scope>
</reference>
<dbReference type="OrthoDB" id="264917at2759"/>